<evidence type="ECO:0000313" key="1">
    <source>
        <dbReference type="EMBL" id="JAH99834.1"/>
    </source>
</evidence>
<reference evidence="1" key="1">
    <citation type="submission" date="2014-11" db="EMBL/GenBank/DDBJ databases">
        <authorList>
            <person name="Amaro Gonzalez C."/>
        </authorList>
    </citation>
    <scope>NUCLEOTIDE SEQUENCE</scope>
</reference>
<sequence>MAQFHQELFPAL</sequence>
<name>A0A0E9XB40_ANGAN</name>
<dbReference type="EMBL" id="GBXM01008743">
    <property type="protein sequence ID" value="JAH99834.1"/>
    <property type="molecule type" value="Transcribed_RNA"/>
</dbReference>
<accession>A0A0E9XB40</accession>
<protein>
    <submittedName>
        <fullName evidence="1">Uncharacterized protein</fullName>
    </submittedName>
</protein>
<reference evidence="1" key="2">
    <citation type="journal article" date="2015" name="Fish Shellfish Immunol.">
        <title>Early steps in the European eel (Anguilla anguilla)-Vibrio vulnificus interaction in the gills: Role of the RtxA13 toxin.</title>
        <authorList>
            <person name="Callol A."/>
            <person name="Pajuelo D."/>
            <person name="Ebbesson L."/>
            <person name="Teles M."/>
            <person name="MacKenzie S."/>
            <person name="Amaro C."/>
        </authorList>
    </citation>
    <scope>NUCLEOTIDE SEQUENCE</scope>
</reference>
<organism evidence="1">
    <name type="scientific">Anguilla anguilla</name>
    <name type="common">European freshwater eel</name>
    <name type="synonym">Muraena anguilla</name>
    <dbReference type="NCBI Taxonomy" id="7936"/>
    <lineage>
        <taxon>Eukaryota</taxon>
        <taxon>Metazoa</taxon>
        <taxon>Chordata</taxon>
        <taxon>Craniata</taxon>
        <taxon>Vertebrata</taxon>
        <taxon>Euteleostomi</taxon>
        <taxon>Actinopterygii</taxon>
        <taxon>Neopterygii</taxon>
        <taxon>Teleostei</taxon>
        <taxon>Anguilliformes</taxon>
        <taxon>Anguillidae</taxon>
        <taxon>Anguilla</taxon>
    </lineage>
</organism>
<proteinExistence type="predicted"/>